<dbReference type="SMART" id="SM00408">
    <property type="entry name" value="IGc2"/>
    <property type="match status" value="1"/>
</dbReference>
<dbReference type="InterPro" id="IPR036179">
    <property type="entry name" value="Ig-like_dom_sf"/>
</dbReference>
<dbReference type="GO" id="GO:0005886">
    <property type="term" value="C:plasma membrane"/>
    <property type="evidence" value="ECO:0007669"/>
    <property type="project" value="TreeGrafter"/>
</dbReference>
<organism evidence="2 3">
    <name type="scientific">Ridgeia piscesae</name>
    <name type="common">Tubeworm</name>
    <dbReference type="NCBI Taxonomy" id="27915"/>
    <lineage>
        <taxon>Eukaryota</taxon>
        <taxon>Metazoa</taxon>
        <taxon>Spiralia</taxon>
        <taxon>Lophotrochozoa</taxon>
        <taxon>Annelida</taxon>
        <taxon>Polychaeta</taxon>
        <taxon>Sedentaria</taxon>
        <taxon>Canalipalpata</taxon>
        <taxon>Sabellida</taxon>
        <taxon>Siboglinidae</taxon>
        <taxon>Ridgeia</taxon>
    </lineage>
</organism>
<evidence type="ECO:0000259" key="1">
    <source>
        <dbReference type="PROSITE" id="PS50835"/>
    </source>
</evidence>
<dbReference type="Proteomes" id="UP001209878">
    <property type="component" value="Unassembled WGS sequence"/>
</dbReference>
<dbReference type="Gene3D" id="2.60.40.10">
    <property type="entry name" value="Immunoglobulins"/>
    <property type="match status" value="1"/>
</dbReference>
<dbReference type="SUPFAM" id="SSF48726">
    <property type="entry name" value="Immunoglobulin"/>
    <property type="match status" value="1"/>
</dbReference>
<accession>A0AAD9J0P2</accession>
<dbReference type="InterPro" id="IPR013098">
    <property type="entry name" value="Ig_I-set"/>
</dbReference>
<dbReference type="GO" id="GO:0005007">
    <property type="term" value="F:fibroblast growth factor receptor activity"/>
    <property type="evidence" value="ECO:0007669"/>
    <property type="project" value="TreeGrafter"/>
</dbReference>
<dbReference type="InterPro" id="IPR013783">
    <property type="entry name" value="Ig-like_fold"/>
</dbReference>
<dbReference type="AlphaFoldDB" id="A0AAD9J0P2"/>
<gene>
    <name evidence="2" type="ORF">NP493_4375g00000</name>
</gene>
<dbReference type="SMART" id="SM00409">
    <property type="entry name" value="IG"/>
    <property type="match status" value="1"/>
</dbReference>
<comment type="caution">
    <text evidence="2">The sequence shown here is derived from an EMBL/GenBank/DDBJ whole genome shotgun (WGS) entry which is preliminary data.</text>
</comment>
<reference evidence="2" key="1">
    <citation type="journal article" date="2023" name="Mol. Biol. Evol.">
        <title>Third-Generation Sequencing Reveals the Adaptive Role of the Epigenome in Three Deep-Sea Polychaetes.</title>
        <authorList>
            <person name="Perez M."/>
            <person name="Aroh O."/>
            <person name="Sun Y."/>
            <person name="Lan Y."/>
            <person name="Juniper S.K."/>
            <person name="Young C.R."/>
            <person name="Angers B."/>
            <person name="Qian P.Y."/>
        </authorList>
    </citation>
    <scope>NUCLEOTIDE SEQUENCE</scope>
    <source>
        <strain evidence="2">R07B-5</strain>
    </source>
</reference>
<dbReference type="PANTHER" id="PTHR19890">
    <property type="entry name" value="FIBROBLAST GROWTH FACTOR RECEPTOR"/>
    <property type="match status" value="1"/>
</dbReference>
<sequence length="128" mass="14476">PPQIIERIHRRQQVKTGETIKLPCPVEANPEPLFEWTKDGESINAGWERYRKSAKGSLRIKDAVAEDSGRYVCKATNGFGSVDVKYTVNVMHFTEGRWNYPCGESGYSIHPANVLEHRDTLMCGKLVI</sequence>
<dbReference type="InterPro" id="IPR052615">
    <property type="entry name" value="FGFRL"/>
</dbReference>
<protein>
    <recommendedName>
        <fullName evidence="1">Ig-like domain-containing protein</fullName>
    </recommendedName>
</protein>
<dbReference type="Pfam" id="PF07679">
    <property type="entry name" value="I-set"/>
    <property type="match status" value="1"/>
</dbReference>
<dbReference type="InterPro" id="IPR007110">
    <property type="entry name" value="Ig-like_dom"/>
</dbReference>
<feature type="non-terminal residue" evidence="2">
    <location>
        <position position="1"/>
    </location>
</feature>
<name>A0AAD9J0P2_RIDPI</name>
<dbReference type="PANTHER" id="PTHR19890:SF10">
    <property type="entry name" value="FIBROBLAST GROWTH FACTOR RECEPTOR-LIKE 1"/>
    <property type="match status" value="1"/>
</dbReference>
<dbReference type="GO" id="GO:0017134">
    <property type="term" value="F:fibroblast growth factor binding"/>
    <property type="evidence" value="ECO:0007669"/>
    <property type="project" value="TreeGrafter"/>
</dbReference>
<dbReference type="PROSITE" id="PS50835">
    <property type="entry name" value="IG_LIKE"/>
    <property type="match status" value="1"/>
</dbReference>
<keyword evidence="3" id="KW-1185">Reference proteome</keyword>
<evidence type="ECO:0000313" key="2">
    <source>
        <dbReference type="EMBL" id="KAK2143897.1"/>
    </source>
</evidence>
<dbReference type="FunFam" id="2.60.40.10:FF:000593">
    <property type="entry name" value="Fibroblast growth factor receptor-like 1"/>
    <property type="match status" value="1"/>
</dbReference>
<evidence type="ECO:0000313" key="3">
    <source>
        <dbReference type="Proteomes" id="UP001209878"/>
    </source>
</evidence>
<feature type="domain" description="Ig-like" evidence="1">
    <location>
        <begin position="2"/>
        <end position="89"/>
    </location>
</feature>
<dbReference type="EMBL" id="JAODUO010004367">
    <property type="protein sequence ID" value="KAK2143897.1"/>
    <property type="molecule type" value="Genomic_DNA"/>
</dbReference>
<proteinExistence type="predicted"/>
<dbReference type="InterPro" id="IPR003599">
    <property type="entry name" value="Ig_sub"/>
</dbReference>
<dbReference type="InterPro" id="IPR003598">
    <property type="entry name" value="Ig_sub2"/>
</dbReference>